<proteinExistence type="inferred from homology"/>
<reference evidence="11 12" key="1">
    <citation type="submission" date="2018-06" db="EMBL/GenBank/DDBJ databases">
        <authorList>
            <person name="Strepis N."/>
        </authorList>
    </citation>
    <scope>NUCLEOTIDE SEQUENCE [LARGE SCALE GENOMIC DNA]</scope>
    <source>
        <strain evidence="11">LUCI</strain>
    </source>
</reference>
<dbReference type="UniPathway" id="UPA00034">
    <property type="reaction ID" value="UER00466"/>
</dbReference>
<organism evidence="11 12">
    <name type="scientific">Lucifera butyrica</name>
    <dbReference type="NCBI Taxonomy" id="1351585"/>
    <lineage>
        <taxon>Bacteria</taxon>
        <taxon>Bacillati</taxon>
        <taxon>Bacillota</taxon>
        <taxon>Negativicutes</taxon>
        <taxon>Veillonellales</taxon>
        <taxon>Veillonellaceae</taxon>
        <taxon>Lucifera</taxon>
    </lineage>
</organism>
<evidence type="ECO:0000256" key="3">
    <source>
        <dbReference type="ARBA" id="ARBA00013138"/>
    </source>
</evidence>
<dbReference type="AlphaFoldDB" id="A0A498R5Y7"/>
<dbReference type="Pfam" id="PF00155">
    <property type="entry name" value="Aminotran_1_2"/>
    <property type="match status" value="1"/>
</dbReference>
<name>A0A498R5Y7_9FIRM</name>
<keyword evidence="7" id="KW-0663">Pyridoxal phosphate</keyword>
<dbReference type="InterPro" id="IPR004839">
    <property type="entry name" value="Aminotransferase_I/II_large"/>
</dbReference>
<evidence type="ECO:0000256" key="9">
    <source>
        <dbReference type="NCBIfam" id="TIGR03542"/>
    </source>
</evidence>
<comment type="pathway">
    <text evidence="2">Amino-acid biosynthesis; L-lysine biosynthesis via DAP pathway; LL-2,6-diaminopimelate from (S)-tetrahydrodipicolinate (aminotransferase route): step 1/1.</text>
</comment>
<evidence type="ECO:0000256" key="1">
    <source>
        <dbReference type="ARBA" id="ARBA00001933"/>
    </source>
</evidence>
<dbReference type="InterPro" id="IPR015421">
    <property type="entry name" value="PyrdxlP-dep_Trfase_major"/>
</dbReference>
<evidence type="ECO:0000256" key="6">
    <source>
        <dbReference type="ARBA" id="ARBA00022679"/>
    </source>
</evidence>
<dbReference type="RefSeq" id="WP_122627761.1">
    <property type="nucleotide sequence ID" value="NZ_UPPP01000068.1"/>
</dbReference>
<evidence type="ECO:0000256" key="2">
    <source>
        <dbReference type="ARBA" id="ARBA00004982"/>
    </source>
</evidence>
<dbReference type="PANTHER" id="PTHR43144">
    <property type="entry name" value="AMINOTRANSFERASE"/>
    <property type="match status" value="1"/>
</dbReference>
<dbReference type="FunFam" id="3.40.640.10:FF:000099">
    <property type="entry name" value="LL-diaminopimelate aminotransferase, chloroplastic"/>
    <property type="match status" value="1"/>
</dbReference>
<dbReference type="GO" id="GO:0009089">
    <property type="term" value="P:lysine biosynthetic process via diaminopimelate"/>
    <property type="evidence" value="ECO:0007669"/>
    <property type="project" value="UniProtKB-UniPathway"/>
</dbReference>
<accession>A0A498R5Y7</accession>
<evidence type="ECO:0000313" key="12">
    <source>
        <dbReference type="Proteomes" id="UP000277811"/>
    </source>
</evidence>
<gene>
    <name evidence="11" type="ORF">LUCI_2048</name>
</gene>
<protein>
    <recommendedName>
        <fullName evidence="4 9">LL-diaminopimelate aminotransferase</fullName>
        <ecNumber evidence="3 9">2.6.1.83</ecNumber>
    </recommendedName>
</protein>
<evidence type="ECO:0000259" key="10">
    <source>
        <dbReference type="Pfam" id="PF00155"/>
    </source>
</evidence>
<sequence length="411" mass="45201">MATINENYLKLPGSYLFAEIARKVAKFKTDNPSANVIRLGIGDVTRPLPPSIIAAMHQAVDEMSNEATFRGYGPEQGYPFLIQKIIDTDYIPRGIHLDADEVFVSDGSKSDVGNIQEIFGLNNTVAITDPVYPVYLDTNVMAGRTADLGANGRFGNVVYLSCNAENNFIPALPAAKVDLIYLCMPNNPTGTTLTKKQLKVWVDYAREQDAVILYDAAYEAYIQEPDIPHSIYEIEGAKEVAIEFRSFSKNAGFTGTRCAFTVVPKAVTALTASGRRQPLNPLWNRRQTTKFNGVPYIVQKGAEAVYTAAGQHQIKELIGYYMANAKVIRDGLLSIGLTVFGGVNAPYIWLKTPQGMDSWAFFDKLLTEAHLVGTPGSGFGPSGEGYFRLTAFGNQENTREAIERIKTRLKV</sequence>
<dbReference type="OrthoDB" id="9813612at2"/>
<dbReference type="GO" id="GO:0030170">
    <property type="term" value="F:pyridoxal phosphate binding"/>
    <property type="evidence" value="ECO:0007669"/>
    <property type="project" value="UniProtKB-UniRule"/>
</dbReference>
<evidence type="ECO:0000256" key="7">
    <source>
        <dbReference type="ARBA" id="ARBA00022898"/>
    </source>
</evidence>
<comment type="cofactor">
    <cofactor evidence="1">
        <name>pyridoxal 5'-phosphate</name>
        <dbReference type="ChEBI" id="CHEBI:597326"/>
    </cofactor>
</comment>
<keyword evidence="5 11" id="KW-0032">Aminotransferase</keyword>
<dbReference type="CDD" id="cd00609">
    <property type="entry name" value="AAT_like"/>
    <property type="match status" value="1"/>
</dbReference>
<evidence type="ECO:0000256" key="4">
    <source>
        <dbReference type="ARBA" id="ARBA00018052"/>
    </source>
</evidence>
<dbReference type="GO" id="GO:0010285">
    <property type="term" value="F:L,L-diaminopimelate aminotransferase activity"/>
    <property type="evidence" value="ECO:0007669"/>
    <property type="project" value="UniProtKB-EC"/>
</dbReference>
<dbReference type="EMBL" id="UPPP01000068">
    <property type="protein sequence ID" value="VBB06811.1"/>
    <property type="molecule type" value="Genomic_DNA"/>
</dbReference>
<dbReference type="SUPFAM" id="SSF53383">
    <property type="entry name" value="PLP-dependent transferases"/>
    <property type="match status" value="1"/>
</dbReference>
<dbReference type="Gene3D" id="3.40.640.10">
    <property type="entry name" value="Type I PLP-dependent aspartate aminotransferase-like (Major domain)"/>
    <property type="match status" value="1"/>
</dbReference>
<evidence type="ECO:0000313" key="11">
    <source>
        <dbReference type="EMBL" id="VBB06811.1"/>
    </source>
</evidence>
<evidence type="ECO:0000256" key="8">
    <source>
        <dbReference type="ARBA" id="ARBA00051934"/>
    </source>
</evidence>
<dbReference type="InterPro" id="IPR015422">
    <property type="entry name" value="PyrdxlP-dep_Trfase_small"/>
</dbReference>
<dbReference type="NCBIfam" id="TIGR03542">
    <property type="entry name" value="DAPAT_plant"/>
    <property type="match status" value="1"/>
</dbReference>
<keyword evidence="6 11" id="KW-0808">Transferase</keyword>
<evidence type="ECO:0000256" key="5">
    <source>
        <dbReference type="ARBA" id="ARBA00022576"/>
    </source>
</evidence>
<keyword evidence="12" id="KW-1185">Reference proteome</keyword>
<dbReference type="InterPro" id="IPR019942">
    <property type="entry name" value="DapL/ALD1"/>
</dbReference>
<dbReference type="InterPro" id="IPR015424">
    <property type="entry name" value="PyrdxlP-dep_Trfase"/>
</dbReference>
<dbReference type="Proteomes" id="UP000277811">
    <property type="component" value="Unassembled WGS sequence"/>
</dbReference>
<dbReference type="Gene3D" id="3.90.1150.10">
    <property type="entry name" value="Aspartate Aminotransferase, domain 1"/>
    <property type="match status" value="1"/>
</dbReference>
<dbReference type="EC" id="2.6.1.83" evidence="3 9"/>
<comment type="catalytic activity">
    <reaction evidence="8">
        <text>(2S,6S)-2,6-diaminopimelate + 2-oxoglutarate = (S)-2,3,4,5-tetrahydrodipicolinate + L-glutamate + H2O + H(+)</text>
        <dbReference type="Rhea" id="RHEA:23988"/>
        <dbReference type="ChEBI" id="CHEBI:15377"/>
        <dbReference type="ChEBI" id="CHEBI:15378"/>
        <dbReference type="ChEBI" id="CHEBI:16810"/>
        <dbReference type="ChEBI" id="CHEBI:16845"/>
        <dbReference type="ChEBI" id="CHEBI:29985"/>
        <dbReference type="ChEBI" id="CHEBI:57609"/>
        <dbReference type="EC" id="2.6.1.83"/>
    </reaction>
</comment>
<dbReference type="HAMAP" id="MF_01642">
    <property type="entry name" value="DapL_aminotrans_1"/>
    <property type="match status" value="1"/>
</dbReference>
<feature type="domain" description="Aminotransferase class I/classII large" evidence="10">
    <location>
        <begin position="35"/>
        <end position="405"/>
    </location>
</feature>